<reference evidence="1 2" key="1">
    <citation type="submission" date="2018-01" db="EMBL/GenBank/DDBJ databases">
        <title>Complete genome sequence of Flavivirga eckloniae ECD14 isolated from seaweed Ecklonia cava.</title>
        <authorList>
            <person name="Lee J.H."/>
            <person name="Baik K.S."/>
            <person name="Seong C.N."/>
        </authorList>
    </citation>
    <scope>NUCLEOTIDE SEQUENCE [LARGE SCALE GENOMIC DNA]</scope>
    <source>
        <strain evidence="1 2">ECD14</strain>
    </source>
</reference>
<dbReference type="PANTHER" id="PTHR37841">
    <property type="entry name" value="GLR2918 PROTEIN"/>
    <property type="match status" value="1"/>
</dbReference>
<accession>A0A2K9PRD8</accession>
<evidence type="ECO:0000313" key="2">
    <source>
        <dbReference type="Proteomes" id="UP000235826"/>
    </source>
</evidence>
<dbReference type="KEGG" id="fek:C1H87_13160"/>
<dbReference type="Pfam" id="PF14903">
    <property type="entry name" value="WG_beta_rep"/>
    <property type="match status" value="5"/>
</dbReference>
<dbReference type="SUPFAM" id="SSF69360">
    <property type="entry name" value="Cell wall binding repeat"/>
    <property type="match status" value="1"/>
</dbReference>
<dbReference type="InterPro" id="IPR032774">
    <property type="entry name" value="WG_beta_rep"/>
</dbReference>
<dbReference type="EMBL" id="CP025791">
    <property type="protein sequence ID" value="AUP79605.1"/>
    <property type="molecule type" value="Genomic_DNA"/>
</dbReference>
<evidence type="ECO:0000313" key="1">
    <source>
        <dbReference type="EMBL" id="AUP79605.1"/>
    </source>
</evidence>
<keyword evidence="2" id="KW-1185">Reference proteome</keyword>
<dbReference type="PANTHER" id="PTHR37841:SF1">
    <property type="entry name" value="DUF3298 DOMAIN-CONTAINING PROTEIN"/>
    <property type="match status" value="1"/>
</dbReference>
<dbReference type="RefSeq" id="WP_102756259.1">
    <property type="nucleotide sequence ID" value="NZ_CP025791.1"/>
</dbReference>
<proteinExistence type="predicted"/>
<evidence type="ECO:0008006" key="3">
    <source>
        <dbReference type="Google" id="ProtNLM"/>
    </source>
</evidence>
<protein>
    <recommendedName>
        <fullName evidence="3">WG repeat-containing protein</fullName>
    </recommendedName>
</protein>
<sequence>MILRLAPIYIFLLTSICINAQKTALVLEKNRFGYIDYTGEYIIEPQFKNAKSFSENGLAPVKKNRKWGYINIEGEWVIQPQFDDAKVFNSGLALVVKDNKECFIDVAGKVKIHPKPNTKYYNFAKEGVAIFKTKKLVGLLNSNGEIIMEPKYQTIKPFVNGFARVQLNDLWGMIDVNGKEYISPNYNEIGNYFNKIVRVRQGTVFKIFINNKPIVIDNASKIWDFRDDSDLTMARVDKKVGYINTKGEWVIKPQFKVARHFVNGMAPVYDGKRWGYINTKGEYVIEPQFNDAEIFGKDTALAPVKPFFKNSWGFVNEKGEMVIPPNYFITPSFSFNRKTKGFLGSLAKVKYNNKWVFLTKEGTLLGNKRFSNINIFVEIKKK</sequence>
<dbReference type="AlphaFoldDB" id="A0A2K9PRD8"/>
<dbReference type="OrthoDB" id="5464673at2"/>
<organism evidence="1 2">
    <name type="scientific">Flavivirga eckloniae</name>
    <dbReference type="NCBI Taxonomy" id="1803846"/>
    <lineage>
        <taxon>Bacteria</taxon>
        <taxon>Pseudomonadati</taxon>
        <taxon>Bacteroidota</taxon>
        <taxon>Flavobacteriia</taxon>
        <taxon>Flavobacteriales</taxon>
        <taxon>Flavobacteriaceae</taxon>
        <taxon>Flavivirga</taxon>
    </lineage>
</organism>
<name>A0A2K9PRD8_9FLAO</name>
<gene>
    <name evidence="1" type="ORF">C1H87_13160</name>
</gene>
<dbReference type="Proteomes" id="UP000235826">
    <property type="component" value="Chromosome"/>
</dbReference>